<comment type="subcellular location">
    <subcellularLocation>
        <location evidence="1">Membrane</location>
        <topology evidence="1">Multi-pass membrane protein</topology>
    </subcellularLocation>
</comment>
<evidence type="ECO:0000256" key="5">
    <source>
        <dbReference type="ARBA" id="ARBA00023136"/>
    </source>
</evidence>
<comment type="caution">
    <text evidence="9">The sequence shown here is derived from an EMBL/GenBank/DDBJ whole genome shotgun (WGS) entry which is preliminary data.</text>
</comment>
<dbReference type="PANTHER" id="PTHR43791:SF15">
    <property type="entry name" value="TRANSPORTER SEO1-RELATED"/>
    <property type="match status" value="1"/>
</dbReference>
<name>A0ABR3Z0U7_9PEZI</name>
<feature type="compositionally biased region" description="Polar residues" evidence="6">
    <location>
        <begin position="27"/>
        <end position="40"/>
    </location>
</feature>
<accession>A0ABR3Z0U7</accession>
<dbReference type="InterPro" id="IPR009465">
    <property type="entry name" value="Spondin_N"/>
</dbReference>
<feature type="transmembrane region" description="Helical" evidence="7">
    <location>
        <begin position="447"/>
        <end position="469"/>
    </location>
</feature>
<reference evidence="9 10" key="1">
    <citation type="journal article" date="2024" name="IMA Fungus">
        <title>IMA Genome - F19 : A genome assembly and annotation guide to empower mycologists, including annotated draft genome sequences of Ceratocystis pirilliformis, Diaporthe australafricana, Fusarium ophioides, Paecilomyces lecythidis, and Sporothrix stenoceras.</title>
        <authorList>
            <person name="Aylward J."/>
            <person name="Wilson A.M."/>
            <person name="Visagie C.M."/>
            <person name="Spraker J."/>
            <person name="Barnes I."/>
            <person name="Buitendag C."/>
            <person name="Ceriani C."/>
            <person name="Del Mar Angel L."/>
            <person name="du Plessis D."/>
            <person name="Fuchs T."/>
            <person name="Gasser K."/>
            <person name="Kramer D."/>
            <person name="Li W."/>
            <person name="Munsamy K."/>
            <person name="Piso A."/>
            <person name="Price J.L."/>
            <person name="Sonnekus B."/>
            <person name="Thomas C."/>
            <person name="van der Nest A."/>
            <person name="van Dijk A."/>
            <person name="van Heerden A."/>
            <person name="van Vuuren N."/>
            <person name="Yilmaz N."/>
            <person name="Duong T.A."/>
            <person name="van der Merwe N.A."/>
            <person name="Wingfield M.J."/>
            <person name="Wingfield B.D."/>
        </authorList>
    </citation>
    <scope>NUCLEOTIDE SEQUENCE [LARGE SCALE GENOMIC DNA]</scope>
    <source>
        <strain evidence="9 10">CMW 5346</strain>
    </source>
</reference>
<dbReference type="EMBL" id="JAWCUI010000035">
    <property type="protein sequence ID" value="KAL1893930.1"/>
    <property type="molecule type" value="Genomic_DNA"/>
</dbReference>
<feature type="transmembrane region" description="Helical" evidence="7">
    <location>
        <begin position="314"/>
        <end position="332"/>
    </location>
</feature>
<feature type="transmembrane region" description="Helical" evidence="7">
    <location>
        <begin position="179"/>
        <end position="201"/>
    </location>
</feature>
<keyword evidence="3 7" id="KW-0812">Transmembrane</keyword>
<dbReference type="SUPFAM" id="SSF103473">
    <property type="entry name" value="MFS general substrate transporter"/>
    <property type="match status" value="1"/>
</dbReference>
<feature type="transmembrane region" description="Helical" evidence="7">
    <location>
        <begin position="386"/>
        <end position="406"/>
    </location>
</feature>
<dbReference type="PROSITE" id="PS51020">
    <property type="entry name" value="SPONDIN"/>
    <property type="match status" value="1"/>
</dbReference>
<evidence type="ECO:0000256" key="6">
    <source>
        <dbReference type="SAM" id="MobiDB-lite"/>
    </source>
</evidence>
<keyword evidence="4 7" id="KW-1133">Transmembrane helix</keyword>
<keyword evidence="5 7" id="KW-0472">Membrane</keyword>
<feature type="transmembrane region" description="Helical" evidence="7">
    <location>
        <begin position="481"/>
        <end position="501"/>
    </location>
</feature>
<evidence type="ECO:0000256" key="3">
    <source>
        <dbReference type="ARBA" id="ARBA00022692"/>
    </source>
</evidence>
<dbReference type="Gene3D" id="1.20.1250.20">
    <property type="entry name" value="MFS general substrate transporter like domains"/>
    <property type="match status" value="2"/>
</dbReference>
<keyword evidence="10" id="KW-1185">Reference proteome</keyword>
<protein>
    <recommendedName>
        <fullName evidence="8">Spondin domain-containing protein</fullName>
    </recommendedName>
</protein>
<evidence type="ECO:0000256" key="2">
    <source>
        <dbReference type="ARBA" id="ARBA00022448"/>
    </source>
</evidence>
<dbReference type="InterPro" id="IPR011701">
    <property type="entry name" value="MFS"/>
</dbReference>
<gene>
    <name evidence="9" type="ORF">Sste5346_006071</name>
</gene>
<feature type="transmembrane region" description="Helical" evidence="7">
    <location>
        <begin position="247"/>
        <end position="269"/>
    </location>
</feature>
<dbReference type="PANTHER" id="PTHR43791">
    <property type="entry name" value="PERMEASE-RELATED"/>
    <property type="match status" value="1"/>
</dbReference>
<proteinExistence type="predicted"/>
<evidence type="ECO:0000256" key="1">
    <source>
        <dbReference type="ARBA" id="ARBA00004141"/>
    </source>
</evidence>
<dbReference type="Proteomes" id="UP001583186">
    <property type="component" value="Unassembled WGS sequence"/>
</dbReference>
<feature type="transmembrane region" description="Helical" evidence="7">
    <location>
        <begin position="412"/>
        <end position="435"/>
    </location>
</feature>
<keyword evidence="2" id="KW-0813">Transport</keyword>
<evidence type="ECO:0000259" key="8">
    <source>
        <dbReference type="PROSITE" id="PS51020"/>
    </source>
</evidence>
<evidence type="ECO:0000313" key="9">
    <source>
        <dbReference type="EMBL" id="KAL1893930.1"/>
    </source>
</evidence>
<sequence length="515" mass="58606">MAHSPVDAGTDADASISNPDLKGAHVVSSQEVSQHGSPESPTDHYNDAESSRANYIAGRGRVQRKWYAWFADTDTPAERKLIIKMDLLIMSFAFLAYWAKYIDQGNLTNAYISGMQEDLGFYGNQLVQLQTIFNVSYTVFMIPLTLLAAEYPRTIPACEFFWGLFTLLQYRAASFGELAAYRFMTGLFESGFYTSIHYVLGSWYRTDELGRRAGLFYVATCLGTMTTGFLASGIIKHLDGVHGLVSWRWLYIVCSVLTFPIGIFGLVFFPGTPDTTKSFWLTEEEKELARDRMRRIGGKPAIGFGAGWKVVRRFFFRWHIYVLGFILVPWIMTTQPSGNGAYTLWIKSLDKYSTSRINELTAINPGVGMALILLYSFLSDHLQTKIYIIVFQSLLQFSLQLAFPLWHHSSTAYKWSAVATGYGQNALSPILYAWANEICREDAEERAFVVSVMCAMSNVFATWVPLLVWQTVDAPEYHKGYTFTQVFIIVFMFCAIGLWWFDKRDQKRLYRKALV</sequence>
<organism evidence="9 10">
    <name type="scientific">Sporothrix stenoceras</name>
    <dbReference type="NCBI Taxonomy" id="5173"/>
    <lineage>
        <taxon>Eukaryota</taxon>
        <taxon>Fungi</taxon>
        <taxon>Dikarya</taxon>
        <taxon>Ascomycota</taxon>
        <taxon>Pezizomycotina</taxon>
        <taxon>Sordariomycetes</taxon>
        <taxon>Sordariomycetidae</taxon>
        <taxon>Ophiostomatales</taxon>
        <taxon>Ophiostomataceae</taxon>
        <taxon>Sporothrix</taxon>
    </lineage>
</organism>
<feature type="transmembrane region" description="Helical" evidence="7">
    <location>
        <begin position="213"/>
        <end position="235"/>
    </location>
</feature>
<feature type="region of interest" description="Disordered" evidence="6">
    <location>
        <begin position="1"/>
        <end position="47"/>
    </location>
</feature>
<evidence type="ECO:0000256" key="4">
    <source>
        <dbReference type="ARBA" id="ARBA00022989"/>
    </source>
</evidence>
<feature type="domain" description="Spondin" evidence="8">
    <location>
        <begin position="1"/>
        <end position="41"/>
    </location>
</feature>
<evidence type="ECO:0000256" key="7">
    <source>
        <dbReference type="SAM" id="Phobius"/>
    </source>
</evidence>
<dbReference type="Pfam" id="PF07690">
    <property type="entry name" value="MFS_1"/>
    <property type="match status" value="1"/>
</dbReference>
<evidence type="ECO:0000313" key="10">
    <source>
        <dbReference type="Proteomes" id="UP001583186"/>
    </source>
</evidence>
<feature type="transmembrane region" description="Helical" evidence="7">
    <location>
        <begin position="362"/>
        <end position="379"/>
    </location>
</feature>
<dbReference type="InterPro" id="IPR036259">
    <property type="entry name" value="MFS_trans_sf"/>
</dbReference>